<name>A0A183F4N1_HELPZ</name>
<dbReference type="GO" id="GO:0042953">
    <property type="term" value="P:lipoprotein transport"/>
    <property type="evidence" value="ECO:0007669"/>
    <property type="project" value="TreeGrafter"/>
</dbReference>
<dbReference type="InterPro" id="IPR051519">
    <property type="entry name" value="PDE6D_unc-119_myristoyl-bd"/>
</dbReference>
<dbReference type="GO" id="GO:0005929">
    <property type="term" value="C:cilium"/>
    <property type="evidence" value="ECO:0007669"/>
    <property type="project" value="TreeGrafter"/>
</dbReference>
<dbReference type="Pfam" id="PF05351">
    <property type="entry name" value="GMP_PDE_delta"/>
    <property type="match status" value="1"/>
</dbReference>
<accession>A0A3P7TE85</accession>
<proteinExistence type="predicted"/>
<dbReference type="InterPro" id="IPR037036">
    <property type="entry name" value="PDED_dom_sf"/>
</dbReference>
<keyword evidence="4" id="KW-1185">Reference proteome</keyword>
<dbReference type="GO" id="GO:0008289">
    <property type="term" value="F:lipid binding"/>
    <property type="evidence" value="ECO:0007669"/>
    <property type="project" value="TreeGrafter"/>
</dbReference>
<sequence length="330" mass="38380">MKGTRPDKPLKRVRATVIPPEDVVRFTSITLDHEDVAYDVEFTRIDIRDLCTNRVLFEKEKPQKIRLSSRISLTRRLTREMVRSPYEEHLDSFYFVDSHLIMHNNANYPFSSVLILEPISLFYPRSRFKLSRVFHHSFKRAIECFTDPDPGISPFLHCADQMNFLHEKDNVRTITLLYTIPIRNLRLTECKETIPGKWIAHMLPRNYRTMFIGSYSRTKTCSALLRLPNLKLCESHSIRATVAGDEYQVTLTPRSLGFIAWIALIIRFFTYNRTFRCMHLLGLCYTSPTSPTTASPKYSIGLRLVLGKVANYPNLQWDISVLILSSKQNV</sequence>
<evidence type="ECO:0000256" key="1">
    <source>
        <dbReference type="ARBA" id="ARBA00022448"/>
    </source>
</evidence>
<evidence type="ECO:0000259" key="2">
    <source>
        <dbReference type="Pfam" id="PF05351"/>
    </source>
</evidence>
<reference evidence="5" key="2">
    <citation type="submission" date="2019-09" db="UniProtKB">
        <authorList>
            <consortium name="WormBaseParasite"/>
        </authorList>
    </citation>
    <scope>IDENTIFICATION</scope>
</reference>
<dbReference type="WBParaSite" id="HPBE_0000112301-mRNA-1">
    <property type="protein sequence ID" value="HPBE_0000112301-mRNA-1"/>
    <property type="gene ID" value="HPBE_0000112301"/>
</dbReference>
<accession>A0A183F4N1</accession>
<feature type="domain" description="GMP phosphodiesterase delta subunit" evidence="2">
    <location>
        <begin position="74"/>
        <end position="109"/>
    </location>
</feature>
<dbReference type="PANTHER" id="PTHR12951:SF1">
    <property type="entry name" value="PROTEIN UNC-119 HOMOLOG"/>
    <property type="match status" value="1"/>
</dbReference>
<evidence type="ECO:0000313" key="5">
    <source>
        <dbReference type="WBParaSite" id="HPBE_0000112301-mRNA-1"/>
    </source>
</evidence>
<evidence type="ECO:0000313" key="4">
    <source>
        <dbReference type="Proteomes" id="UP000050761"/>
    </source>
</evidence>
<dbReference type="GO" id="GO:0060271">
    <property type="term" value="P:cilium assembly"/>
    <property type="evidence" value="ECO:0007669"/>
    <property type="project" value="TreeGrafter"/>
</dbReference>
<organism evidence="4 5">
    <name type="scientific">Heligmosomoides polygyrus</name>
    <name type="common">Parasitic roundworm</name>
    <dbReference type="NCBI Taxonomy" id="6339"/>
    <lineage>
        <taxon>Eukaryota</taxon>
        <taxon>Metazoa</taxon>
        <taxon>Ecdysozoa</taxon>
        <taxon>Nematoda</taxon>
        <taxon>Chromadorea</taxon>
        <taxon>Rhabditida</taxon>
        <taxon>Rhabditina</taxon>
        <taxon>Rhabditomorpha</taxon>
        <taxon>Strongyloidea</taxon>
        <taxon>Heligmosomidae</taxon>
        <taxon>Heligmosomoides</taxon>
    </lineage>
</organism>
<reference evidence="3 4" key="1">
    <citation type="submission" date="2018-11" db="EMBL/GenBank/DDBJ databases">
        <authorList>
            <consortium name="Pathogen Informatics"/>
        </authorList>
    </citation>
    <scope>NUCLEOTIDE SEQUENCE [LARGE SCALE GENOMIC DNA]</scope>
</reference>
<evidence type="ECO:0000313" key="3">
    <source>
        <dbReference type="EMBL" id="VDO19506.1"/>
    </source>
</evidence>
<dbReference type="AlphaFoldDB" id="A0A183F4N1"/>
<dbReference type="Proteomes" id="UP000050761">
    <property type="component" value="Unassembled WGS sequence"/>
</dbReference>
<protein>
    <submittedName>
        <fullName evidence="5">GMP_PDE_delta domain-containing protein</fullName>
    </submittedName>
</protein>
<dbReference type="InterPro" id="IPR008015">
    <property type="entry name" value="PDED_dom"/>
</dbReference>
<dbReference type="PANTHER" id="PTHR12951">
    <property type="entry name" value="RETINAL PROTEIN 4"/>
    <property type="match status" value="1"/>
</dbReference>
<keyword evidence="1" id="KW-0813">Transport</keyword>
<gene>
    <name evidence="3" type="ORF">HPBE_LOCUS1124</name>
</gene>
<dbReference type="Gene3D" id="2.70.50.40">
    <property type="entry name" value="GMP phosphodiesterase, delta subunit"/>
    <property type="match status" value="2"/>
</dbReference>
<dbReference type="EMBL" id="UZAH01001108">
    <property type="protein sequence ID" value="VDO19506.1"/>
    <property type="molecule type" value="Genomic_DNA"/>
</dbReference>